<evidence type="ECO:0000256" key="7">
    <source>
        <dbReference type="ARBA" id="ARBA00022840"/>
    </source>
</evidence>
<feature type="domain" description="Signal transduction histidine kinase subgroup 3 dimerisation and phosphoacceptor" evidence="11">
    <location>
        <begin position="499"/>
        <end position="565"/>
    </location>
</feature>
<dbReference type="EC" id="2.7.13.3" evidence="2"/>
<evidence type="ECO:0000256" key="5">
    <source>
        <dbReference type="ARBA" id="ARBA00022741"/>
    </source>
</evidence>
<dbReference type="InterPro" id="IPR036890">
    <property type="entry name" value="HATPase_C_sf"/>
</dbReference>
<reference evidence="12 13" key="1">
    <citation type="journal article" date="2015" name="Stand. Genomic Sci.">
        <title>Genomic Encyclopedia of Bacterial and Archaeal Type Strains, Phase III: the genomes of soil and plant-associated and newly described type strains.</title>
        <authorList>
            <person name="Whitman W.B."/>
            <person name="Woyke T."/>
            <person name="Klenk H.P."/>
            <person name="Zhou Y."/>
            <person name="Lilburn T.G."/>
            <person name="Beck B.J."/>
            <person name="De Vos P."/>
            <person name="Vandamme P."/>
            <person name="Eisen J.A."/>
            <person name="Garrity G."/>
            <person name="Hugenholtz P."/>
            <person name="Kyrpides N.C."/>
        </authorList>
    </citation>
    <scope>NUCLEOTIDE SEQUENCE [LARGE SCALE GENOMIC DNA]</scope>
    <source>
        <strain evidence="12 13">VKM Ac-2538</strain>
    </source>
</reference>
<dbReference type="InterPro" id="IPR011712">
    <property type="entry name" value="Sig_transdc_His_kin_sub3_dim/P"/>
</dbReference>
<comment type="catalytic activity">
    <reaction evidence="1">
        <text>ATP + protein L-histidine = ADP + protein N-phospho-L-histidine.</text>
        <dbReference type="EC" id="2.7.13.3"/>
    </reaction>
</comment>
<keyword evidence="13" id="KW-1185">Reference proteome</keyword>
<feature type="transmembrane region" description="Helical" evidence="9">
    <location>
        <begin position="70"/>
        <end position="91"/>
    </location>
</feature>
<evidence type="ECO:0000256" key="2">
    <source>
        <dbReference type="ARBA" id="ARBA00012438"/>
    </source>
</evidence>
<organism evidence="12 13">
    <name type="scientific">Kribbella orskensis</name>
    <dbReference type="NCBI Taxonomy" id="2512216"/>
    <lineage>
        <taxon>Bacteria</taxon>
        <taxon>Bacillati</taxon>
        <taxon>Actinomycetota</taxon>
        <taxon>Actinomycetes</taxon>
        <taxon>Propionibacteriales</taxon>
        <taxon>Kribbellaceae</taxon>
        <taxon>Kribbella</taxon>
    </lineage>
</organism>
<evidence type="ECO:0000259" key="11">
    <source>
        <dbReference type="Pfam" id="PF07730"/>
    </source>
</evidence>
<keyword evidence="6 12" id="KW-0418">Kinase</keyword>
<keyword evidence="5" id="KW-0547">Nucleotide-binding</keyword>
<keyword evidence="3" id="KW-0597">Phosphoprotein</keyword>
<feature type="transmembrane region" description="Helical" evidence="9">
    <location>
        <begin position="239"/>
        <end position="262"/>
    </location>
</feature>
<dbReference type="InterPro" id="IPR050482">
    <property type="entry name" value="Sensor_HK_TwoCompSys"/>
</dbReference>
<feature type="transmembrane region" description="Helical" evidence="9">
    <location>
        <begin position="268"/>
        <end position="292"/>
    </location>
</feature>
<feature type="transmembrane region" description="Helical" evidence="9">
    <location>
        <begin position="131"/>
        <end position="151"/>
    </location>
</feature>
<keyword evidence="9" id="KW-0472">Membrane</keyword>
<keyword evidence="9" id="KW-0812">Transmembrane</keyword>
<keyword evidence="4" id="KW-0808">Transferase</keyword>
<dbReference type="Gene3D" id="3.30.565.10">
    <property type="entry name" value="Histidine kinase-like ATPase, C-terminal domain"/>
    <property type="match status" value="1"/>
</dbReference>
<sequence length="684" mass="72407">MIQGHLPTSSGASRSALIRRSVLALITGWANPVDNACMGLRFWPIWLATAVCAAAGLVLALSAFHPAGDGWPVAVYLLALVPLALAWLLAVRAPASPVGAAVAWLAASLLVIPALDAWGQMPWSAADFANALSAVGWPWQLTGFLALLLVFPDGLLAGRRWMVIAVGVPVSALVVGVAMTVTMDYGEPHVFTAPVLVPEPIAMPLMIGALTFLLAVVVACSISIVLRYRRGNERTKQQLRWLILATGAVVALMVASWIVNAFGLIGEAAYSAFLLGILVLVPAAVAIAVLRYDLFEIDRILSDSVAWVLTTLIAAGLLASGVVLTGYVAGRDSVIGLTGSVFLVAVLVLPLYRRIHGAVGKLLDRDRTVLVAQIERFVKQVRDGSAEPEEVEQVLRSAVRDPQLTLLLADPAGTGLVDLTGTGQVAGDDRVGVPLRTTSADIGVILVRPGSLRRLRRAKLAASAARLPIEVSRLRIGLRRALTEVDESRRRLVSATIDERRRLERDLHDGAQQQLVAIGMQLRAAQYRLRPDDPVSGDLELAVERLEATVGELRRLAHGVRPASLDDGLPAALARLGAKCPLPVDFVVEETTSSEVVTVTAYFVVAEAMANVLKHARASRIGITVQRHGNRLHVAVIDDGIGGVPVDAGLTALRDRVGSVGGRLTVTCGPTGGTTVEAVLPCAS</sequence>
<evidence type="ECO:0000256" key="1">
    <source>
        <dbReference type="ARBA" id="ARBA00000085"/>
    </source>
</evidence>
<keyword evidence="9" id="KW-1133">Transmembrane helix</keyword>
<dbReference type="PANTHER" id="PTHR24421:SF10">
    <property type="entry name" value="NITRATE_NITRITE SENSOR PROTEIN NARQ"/>
    <property type="match status" value="1"/>
</dbReference>
<comment type="caution">
    <text evidence="12">The sequence shown here is derived from an EMBL/GenBank/DDBJ whole genome shotgun (WGS) entry which is preliminary data.</text>
</comment>
<evidence type="ECO:0000256" key="4">
    <source>
        <dbReference type="ARBA" id="ARBA00022679"/>
    </source>
</evidence>
<feature type="transmembrane region" description="Helical" evidence="9">
    <location>
        <begin position="334"/>
        <end position="352"/>
    </location>
</feature>
<evidence type="ECO:0000256" key="6">
    <source>
        <dbReference type="ARBA" id="ARBA00022777"/>
    </source>
</evidence>
<dbReference type="Proteomes" id="UP000295818">
    <property type="component" value="Unassembled WGS sequence"/>
</dbReference>
<gene>
    <name evidence="12" type="ORF">EV644_105503</name>
</gene>
<evidence type="ECO:0000256" key="8">
    <source>
        <dbReference type="ARBA" id="ARBA00023012"/>
    </source>
</evidence>
<dbReference type="Pfam" id="PF02518">
    <property type="entry name" value="HATPase_c"/>
    <property type="match status" value="1"/>
</dbReference>
<evidence type="ECO:0000256" key="9">
    <source>
        <dbReference type="SAM" id="Phobius"/>
    </source>
</evidence>
<keyword evidence="7" id="KW-0067">ATP-binding</keyword>
<feature type="domain" description="Histidine kinase/HSP90-like ATPase" evidence="10">
    <location>
        <begin position="602"/>
        <end position="682"/>
    </location>
</feature>
<protein>
    <recommendedName>
        <fullName evidence="2">histidine kinase</fullName>
        <ecNumber evidence="2">2.7.13.3</ecNumber>
    </recommendedName>
</protein>
<keyword evidence="8" id="KW-0902">Two-component regulatory system</keyword>
<accession>A0ABY2BMM1</accession>
<dbReference type="SUPFAM" id="SSF55874">
    <property type="entry name" value="ATPase domain of HSP90 chaperone/DNA topoisomerase II/histidine kinase"/>
    <property type="match status" value="1"/>
</dbReference>
<dbReference type="EMBL" id="SLWM01000005">
    <property type="protein sequence ID" value="TCO24466.1"/>
    <property type="molecule type" value="Genomic_DNA"/>
</dbReference>
<evidence type="ECO:0000256" key="3">
    <source>
        <dbReference type="ARBA" id="ARBA00022553"/>
    </source>
</evidence>
<dbReference type="InterPro" id="IPR003594">
    <property type="entry name" value="HATPase_dom"/>
</dbReference>
<name>A0ABY2BMM1_9ACTN</name>
<feature type="transmembrane region" description="Helical" evidence="9">
    <location>
        <begin position="163"/>
        <end position="181"/>
    </location>
</feature>
<proteinExistence type="predicted"/>
<feature type="transmembrane region" description="Helical" evidence="9">
    <location>
        <begin position="201"/>
        <end position="227"/>
    </location>
</feature>
<dbReference type="GO" id="GO:0016301">
    <property type="term" value="F:kinase activity"/>
    <property type="evidence" value="ECO:0007669"/>
    <property type="project" value="UniProtKB-KW"/>
</dbReference>
<dbReference type="CDD" id="cd16917">
    <property type="entry name" value="HATPase_UhpB-NarQ-NarX-like"/>
    <property type="match status" value="1"/>
</dbReference>
<dbReference type="Gene3D" id="1.20.5.1930">
    <property type="match status" value="1"/>
</dbReference>
<dbReference type="PANTHER" id="PTHR24421">
    <property type="entry name" value="NITRATE/NITRITE SENSOR PROTEIN NARX-RELATED"/>
    <property type="match status" value="1"/>
</dbReference>
<evidence type="ECO:0000259" key="10">
    <source>
        <dbReference type="Pfam" id="PF02518"/>
    </source>
</evidence>
<dbReference type="Pfam" id="PF07730">
    <property type="entry name" value="HisKA_3"/>
    <property type="match status" value="1"/>
</dbReference>
<evidence type="ECO:0000313" key="12">
    <source>
        <dbReference type="EMBL" id="TCO24466.1"/>
    </source>
</evidence>
<feature type="transmembrane region" description="Helical" evidence="9">
    <location>
        <begin position="45"/>
        <end position="64"/>
    </location>
</feature>
<feature type="transmembrane region" description="Helical" evidence="9">
    <location>
        <begin position="304"/>
        <end position="328"/>
    </location>
</feature>
<evidence type="ECO:0000313" key="13">
    <source>
        <dbReference type="Proteomes" id="UP000295818"/>
    </source>
</evidence>
<feature type="transmembrane region" description="Helical" evidence="9">
    <location>
        <begin position="98"/>
        <end position="119"/>
    </location>
</feature>